<protein>
    <submittedName>
        <fullName evidence="1">Uncharacterized protein</fullName>
    </submittedName>
</protein>
<gene>
    <name evidence="1" type="ORF">S03H2_28143</name>
</gene>
<reference evidence="1" key="1">
    <citation type="journal article" date="2014" name="Front. Microbiol.">
        <title>High frequency of phylogenetically diverse reductive dehalogenase-homologous genes in deep subseafloor sedimentary metagenomes.</title>
        <authorList>
            <person name="Kawai M."/>
            <person name="Futagami T."/>
            <person name="Toyoda A."/>
            <person name="Takaki Y."/>
            <person name="Nishi S."/>
            <person name="Hori S."/>
            <person name="Arai W."/>
            <person name="Tsubouchi T."/>
            <person name="Morono Y."/>
            <person name="Uchiyama I."/>
            <person name="Ito T."/>
            <person name="Fujiyama A."/>
            <person name="Inagaki F."/>
            <person name="Takami H."/>
        </authorList>
    </citation>
    <scope>NUCLEOTIDE SEQUENCE</scope>
    <source>
        <strain evidence="1">Expedition CK06-06</strain>
    </source>
</reference>
<sequence length="39" mass="4325">ILLFMSSFTVQSSAVAFKFEILSTKSETNPNDQNSNSLK</sequence>
<evidence type="ECO:0000313" key="1">
    <source>
        <dbReference type="EMBL" id="GAH54535.1"/>
    </source>
</evidence>
<dbReference type="EMBL" id="BARU01016952">
    <property type="protein sequence ID" value="GAH54535.1"/>
    <property type="molecule type" value="Genomic_DNA"/>
</dbReference>
<accession>X1HBW5</accession>
<organism evidence="1">
    <name type="scientific">marine sediment metagenome</name>
    <dbReference type="NCBI Taxonomy" id="412755"/>
    <lineage>
        <taxon>unclassified sequences</taxon>
        <taxon>metagenomes</taxon>
        <taxon>ecological metagenomes</taxon>
    </lineage>
</organism>
<name>X1HBW5_9ZZZZ</name>
<feature type="non-terminal residue" evidence="1">
    <location>
        <position position="1"/>
    </location>
</feature>
<proteinExistence type="predicted"/>
<dbReference type="AlphaFoldDB" id="X1HBW5"/>
<comment type="caution">
    <text evidence="1">The sequence shown here is derived from an EMBL/GenBank/DDBJ whole genome shotgun (WGS) entry which is preliminary data.</text>
</comment>